<dbReference type="STRING" id="266748.HY04_04990"/>
<dbReference type="OrthoDB" id="7054664at2"/>
<dbReference type="KEGG" id="cant:NCTC13489_02009"/>
<accession>A0A448NSQ0</accession>
<reference evidence="1 3" key="1">
    <citation type="submission" date="2014-07" db="EMBL/GenBank/DDBJ databases">
        <authorList>
            <person name="Pisani N.G."/>
            <person name="Newman J.D."/>
        </authorList>
    </citation>
    <scope>NUCLEOTIDE SEQUENCE [LARGE SCALE GENOMIC DNA]</scope>
    <source>
        <strain evidence="1 3">LMG 24720</strain>
    </source>
</reference>
<dbReference type="RefSeq" id="WP_034717810.1">
    <property type="nucleotide sequence ID" value="NZ_FOIX01000001.1"/>
</dbReference>
<dbReference type="PROSITE" id="PS51257">
    <property type="entry name" value="PROKAR_LIPOPROTEIN"/>
    <property type="match status" value="1"/>
</dbReference>
<dbReference type="Proteomes" id="UP000028349">
    <property type="component" value="Unassembled WGS sequence"/>
</dbReference>
<dbReference type="Gene3D" id="2.30.30.40">
    <property type="entry name" value="SH3 Domains"/>
    <property type="match status" value="1"/>
</dbReference>
<gene>
    <name evidence="1" type="ORF">HY04_04990</name>
    <name evidence="2" type="ORF">NCTC13489_02009</name>
</gene>
<proteinExistence type="predicted"/>
<evidence type="ECO:0000313" key="4">
    <source>
        <dbReference type="Proteomes" id="UP000270036"/>
    </source>
</evidence>
<reference evidence="2 4" key="2">
    <citation type="submission" date="2018-12" db="EMBL/GenBank/DDBJ databases">
        <authorList>
            <consortium name="Pathogen Informatics"/>
        </authorList>
    </citation>
    <scope>NUCLEOTIDE SEQUENCE [LARGE SCALE GENOMIC DNA]</scope>
    <source>
        <strain evidence="2 4">NCTC13489</strain>
    </source>
</reference>
<organism evidence="2 4">
    <name type="scientific">Kaistella antarctica</name>
    <dbReference type="NCBI Taxonomy" id="266748"/>
    <lineage>
        <taxon>Bacteria</taxon>
        <taxon>Pseudomonadati</taxon>
        <taxon>Bacteroidota</taxon>
        <taxon>Flavobacteriia</taxon>
        <taxon>Flavobacteriales</taxon>
        <taxon>Weeksellaceae</taxon>
        <taxon>Chryseobacterium group</taxon>
        <taxon>Kaistella</taxon>
    </lineage>
</organism>
<protein>
    <submittedName>
        <fullName evidence="2">Bacterial SH3 domain</fullName>
    </submittedName>
</protein>
<evidence type="ECO:0000313" key="2">
    <source>
        <dbReference type="EMBL" id="VEI00225.1"/>
    </source>
</evidence>
<dbReference type="EMBL" id="LR134441">
    <property type="protein sequence ID" value="VEI00225.1"/>
    <property type="molecule type" value="Genomic_DNA"/>
</dbReference>
<dbReference type="EMBL" id="JPEP01000002">
    <property type="protein sequence ID" value="KEY17898.1"/>
    <property type="molecule type" value="Genomic_DNA"/>
</dbReference>
<dbReference type="Proteomes" id="UP000270036">
    <property type="component" value="Chromosome"/>
</dbReference>
<evidence type="ECO:0000313" key="1">
    <source>
        <dbReference type="EMBL" id="KEY17898.1"/>
    </source>
</evidence>
<sequence length="269" mass="31310">MKKLLLILVLSFFFISCENKTKKVSENIITERQKREAKKTIDSNEISENCIMSFCNFAKIVDKDGYVNVREKGNVSSNVIGKIKSGDVVYIFEDLQTEWLNVDFKDENNREFNGYIHRSRIKYINTLENIPSVIDDENGVNFILRDIVVEIKTDKFNYEQNKKYFSEMQREDFVVQKYKGEKMWGTDGTVPKTYYKSITITIGKTTTKILEKEIDDLFNPNNNYAECYFDKIDNSLYLHLSNSDGAGSYVALLEIKNGEYLGRQVEIPF</sequence>
<evidence type="ECO:0000313" key="3">
    <source>
        <dbReference type="Proteomes" id="UP000028349"/>
    </source>
</evidence>
<keyword evidence="3" id="KW-1185">Reference proteome</keyword>
<dbReference type="AlphaFoldDB" id="A0A448NSQ0"/>
<name>A0A448NSQ0_9FLAO</name>